<comment type="caution">
    <text evidence="4">The sequence shown here is derived from an EMBL/GenBank/DDBJ whole genome shotgun (WGS) entry which is preliminary data.</text>
</comment>
<keyword evidence="2 3" id="KW-0687">Ribonucleoprotein</keyword>
<dbReference type="PANTHER" id="PTHR12919">
    <property type="entry name" value="30S RIBOSOMAL PROTEIN S16"/>
    <property type="match status" value="1"/>
</dbReference>
<dbReference type="Proteomes" id="UP000177913">
    <property type="component" value="Unassembled WGS sequence"/>
</dbReference>
<dbReference type="NCBIfam" id="TIGR00002">
    <property type="entry name" value="S16"/>
    <property type="match status" value="1"/>
</dbReference>
<dbReference type="GO" id="GO:0003735">
    <property type="term" value="F:structural constituent of ribosome"/>
    <property type="evidence" value="ECO:0007669"/>
    <property type="project" value="InterPro"/>
</dbReference>
<proteinExistence type="inferred from homology"/>
<name>A0A1F7GXV5_9BACT</name>
<dbReference type="GO" id="GO:0006412">
    <property type="term" value="P:translation"/>
    <property type="evidence" value="ECO:0007669"/>
    <property type="project" value="UniProtKB-UniRule"/>
</dbReference>
<dbReference type="Gene3D" id="3.30.1320.10">
    <property type="match status" value="1"/>
</dbReference>
<dbReference type="Pfam" id="PF00886">
    <property type="entry name" value="Ribosomal_S16"/>
    <property type="match status" value="1"/>
</dbReference>
<dbReference type="SUPFAM" id="SSF54565">
    <property type="entry name" value="Ribosomal protein S16"/>
    <property type="match status" value="1"/>
</dbReference>
<dbReference type="HAMAP" id="MF_00385">
    <property type="entry name" value="Ribosomal_bS16"/>
    <property type="match status" value="1"/>
</dbReference>
<dbReference type="InterPro" id="IPR023803">
    <property type="entry name" value="Ribosomal_bS16_dom_sf"/>
</dbReference>
<evidence type="ECO:0000256" key="1">
    <source>
        <dbReference type="ARBA" id="ARBA00022980"/>
    </source>
</evidence>
<dbReference type="AlphaFoldDB" id="A0A1F7GXV5"/>
<keyword evidence="1 3" id="KW-0689">Ribosomal protein</keyword>
<evidence type="ECO:0000256" key="2">
    <source>
        <dbReference type="ARBA" id="ARBA00023274"/>
    </source>
</evidence>
<reference evidence="4 5" key="1">
    <citation type="journal article" date="2016" name="Nat. Commun.">
        <title>Thousands of microbial genomes shed light on interconnected biogeochemical processes in an aquifer system.</title>
        <authorList>
            <person name="Anantharaman K."/>
            <person name="Brown C.T."/>
            <person name="Hug L.A."/>
            <person name="Sharon I."/>
            <person name="Castelle C.J."/>
            <person name="Probst A.J."/>
            <person name="Thomas B.C."/>
            <person name="Singh A."/>
            <person name="Wilkins M.J."/>
            <person name="Karaoz U."/>
            <person name="Brodie E.L."/>
            <person name="Williams K.H."/>
            <person name="Hubbard S.S."/>
            <person name="Banfield J.F."/>
        </authorList>
    </citation>
    <scope>NUCLEOTIDE SEQUENCE [LARGE SCALE GENOMIC DNA]</scope>
</reference>
<dbReference type="InterPro" id="IPR000307">
    <property type="entry name" value="Ribosomal_bS16"/>
</dbReference>
<sequence length="92" mass="10508">MPVTIRLMRIGKKGKPNYRIVAIDKKKKRNGLYLEKIGFYNPLKNPPELSIDKQKFDFWVGKGAVLSEGILRLKKQLRACLKTPNSVIPSPD</sequence>
<evidence type="ECO:0000256" key="3">
    <source>
        <dbReference type="HAMAP-Rule" id="MF_00385"/>
    </source>
</evidence>
<evidence type="ECO:0000313" key="5">
    <source>
        <dbReference type="Proteomes" id="UP000177913"/>
    </source>
</evidence>
<dbReference type="GO" id="GO:0015935">
    <property type="term" value="C:small ribosomal subunit"/>
    <property type="evidence" value="ECO:0007669"/>
    <property type="project" value="TreeGrafter"/>
</dbReference>
<dbReference type="EMBL" id="MFZO01000045">
    <property type="protein sequence ID" value="OGK23594.1"/>
    <property type="molecule type" value="Genomic_DNA"/>
</dbReference>
<comment type="similarity">
    <text evidence="3">Belongs to the bacterial ribosomal protein bS16 family.</text>
</comment>
<dbReference type="PANTHER" id="PTHR12919:SF20">
    <property type="entry name" value="SMALL RIBOSOMAL SUBUNIT PROTEIN BS16M"/>
    <property type="match status" value="1"/>
</dbReference>
<gene>
    <name evidence="3" type="primary">rpsP</name>
    <name evidence="4" type="ORF">A3C25_04815</name>
</gene>
<accession>A0A1F7GXV5</accession>
<dbReference type="GO" id="GO:0005737">
    <property type="term" value="C:cytoplasm"/>
    <property type="evidence" value="ECO:0007669"/>
    <property type="project" value="UniProtKB-ARBA"/>
</dbReference>
<protein>
    <recommendedName>
        <fullName evidence="3">Small ribosomal subunit protein bS16</fullName>
    </recommendedName>
</protein>
<evidence type="ECO:0000313" key="4">
    <source>
        <dbReference type="EMBL" id="OGK23594.1"/>
    </source>
</evidence>
<organism evidence="4 5">
    <name type="scientific">Candidatus Roizmanbacteria bacterium RIFCSPHIGHO2_02_FULL_38_11</name>
    <dbReference type="NCBI Taxonomy" id="1802039"/>
    <lineage>
        <taxon>Bacteria</taxon>
        <taxon>Candidatus Roizmaniibacteriota</taxon>
    </lineage>
</organism>